<protein>
    <submittedName>
        <fullName evidence="1">Uncharacterized protein</fullName>
    </submittedName>
</protein>
<dbReference type="EMBL" id="BMAT01013231">
    <property type="protein sequence ID" value="GFS07947.1"/>
    <property type="molecule type" value="Genomic_DNA"/>
</dbReference>
<reference evidence="1 2" key="1">
    <citation type="journal article" date="2021" name="Elife">
        <title>Chloroplast acquisition without the gene transfer in kleptoplastic sea slugs, Plakobranchus ocellatus.</title>
        <authorList>
            <person name="Maeda T."/>
            <person name="Takahashi S."/>
            <person name="Yoshida T."/>
            <person name="Shimamura S."/>
            <person name="Takaki Y."/>
            <person name="Nagai Y."/>
            <person name="Toyoda A."/>
            <person name="Suzuki Y."/>
            <person name="Arimoto A."/>
            <person name="Ishii H."/>
            <person name="Satoh N."/>
            <person name="Nishiyama T."/>
            <person name="Hasebe M."/>
            <person name="Maruyama T."/>
            <person name="Minagawa J."/>
            <person name="Obokata J."/>
            <person name="Shigenobu S."/>
        </authorList>
    </citation>
    <scope>NUCLEOTIDE SEQUENCE [LARGE SCALE GENOMIC DNA]</scope>
</reference>
<accession>A0AAV4IH50</accession>
<gene>
    <name evidence="1" type="ORF">ElyMa_006581400</name>
</gene>
<sequence length="83" mass="8902">MSAARPLKCQHTLRTYCRRDGQVVVATNSVLAVFWPLRASLLTPDNYDARVPSAIMSSNDCLDAVCAMMQSSLGVAVACKASP</sequence>
<evidence type="ECO:0000313" key="2">
    <source>
        <dbReference type="Proteomes" id="UP000762676"/>
    </source>
</evidence>
<organism evidence="1 2">
    <name type="scientific">Elysia marginata</name>
    <dbReference type="NCBI Taxonomy" id="1093978"/>
    <lineage>
        <taxon>Eukaryota</taxon>
        <taxon>Metazoa</taxon>
        <taxon>Spiralia</taxon>
        <taxon>Lophotrochozoa</taxon>
        <taxon>Mollusca</taxon>
        <taxon>Gastropoda</taxon>
        <taxon>Heterobranchia</taxon>
        <taxon>Euthyneura</taxon>
        <taxon>Panpulmonata</taxon>
        <taxon>Sacoglossa</taxon>
        <taxon>Placobranchoidea</taxon>
        <taxon>Plakobranchidae</taxon>
        <taxon>Elysia</taxon>
    </lineage>
</organism>
<keyword evidence="2" id="KW-1185">Reference proteome</keyword>
<evidence type="ECO:0000313" key="1">
    <source>
        <dbReference type="EMBL" id="GFS07947.1"/>
    </source>
</evidence>
<dbReference type="Proteomes" id="UP000762676">
    <property type="component" value="Unassembled WGS sequence"/>
</dbReference>
<proteinExistence type="predicted"/>
<dbReference type="AlphaFoldDB" id="A0AAV4IH50"/>
<comment type="caution">
    <text evidence="1">The sequence shown here is derived from an EMBL/GenBank/DDBJ whole genome shotgun (WGS) entry which is preliminary data.</text>
</comment>
<name>A0AAV4IH50_9GAST</name>